<dbReference type="SUPFAM" id="SSF50129">
    <property type="entry name" value="GroES-like"/>
    <property type="match status" value="1"/>
</dbReference>
<dbReference type="InterPro" id="IPR013149">
    <property type="entry name" value="ADH-like_C"/>
</dbReference>
<keyword evidence="4" id="KW-1185">Reference proteome</keyword>
<dbReference type="InterPro" id="IPR020843">
    <property type="entry name" value="ER"/>
</dbReference>
<dbReference type="CDD" id="cd05288">
    <property type="entry name" value="PGDH"/>
    <property type="match status" value="1"/>
</dbReference>
<dbReference type="AlphaFoldDB" id="A0A2R5G0X0"/>
<dbReference type="InterPro" id="IPR036291">
    <property type="entry name" value="NAD(P)-bd_dom_sf"/>
</dbReference>
<dbReference type="Gene3D" id="3.90.180.10">
    <property type="entry name" value="Medium-chain alcohol dehydrogenases, catalytic domain"/>
    <property type="match status" value="1"/>
</dbReference>
<dbReference type="Gene3D" id="3.40.50.720">
    <property type="entry name" value="NAD(P)-binding Rossmann-like Domain"/>
    <property type="match status" value="1"/>
</dbReference>
<evidence type="ECO:0000313" key="4">
    <source>
        <dbReference type="Proteomes" id="UP000241890"/>
    </source>
</evidence>
<comment type="caution">
    <text evidence="3">The sequence shown here is derived from an EMBL/GenBank/DDBJ whole genome shotgun (WGS) entry which is preliminary data.</text>
</comment>
<dbReference type="EMBL" id="BEYU01000007">
    <property type="protein sequence ID" value="GBG24650.1"/>
    <property type="molecule type" value="Genomic_DNA"/>
</dbReference>
<dbReference type="Pfam" id="PF00107">
    <property type="entry name" value="ADH_zinc_N"/>
    <property type="match status" value="1"/>
</dbReference>
<dbReference type="InterPro" id="IPR041694">
    <property type="entry name" value="ADH_N_2"/>
</dbReference>
<evidence type="ECO:0000259" key="2">
    <source>
        <dbReference type="SMART" id="SM00829"/>
    </source>
</evidence>
<evidence type="ECO:0000313" key="3">
    <source>
        <dbReference type="EMBL" id="GBG24650.1"/>
    </source>
</evidence>
<feature type="domain" description="Enoyl reductase (ER)" evidence="2">
    <location>
        <begin position="22"/>
        <end position="345"/>
    </location>
</feature>
<reference evidence="3 4" key="1">
    <citation type="submission" date="2017-12" db="EMBL/GenBank/DDBJ databases">
        <title>Sequencing, de novo assembly and annotation of complete genome of a new Thraustochytrid species, strain FCC1311.</title>
        <authorList>
            <person name="Sedici K."/>
            <person name="Godart F."/>
            <person name="Aiese Cigliano R."/>
            <person name="Sanseverino W."/>
            <person name="Barakat M."/>
            <person name="Ortet P."/>
            <person name="Marechal E."/>
            <person name="Cagnac O."/>
            <person name="Amato A."/>
        </authorList>
    </citation>
    <scope>NUCLEOTIDE SEQUENCE [LARGE SCALE GENOMIC DNA]</scope>
</reference>
<dbReference type="InterPro" id="IPR045010">
    <property type="entry name" value="MDR_fam"/>
</dbReference>
<dbReference type="FunFam" id="3.40.50.720:FF:000121">
    <property type="entry name" value="Prostaglandin reductase 2"/>
    <property type="match status" value="1"/>
</dbReference>
<dbReference type="PANTHER" id="PTHR43205">
    <property type="entry name" value="PROSTAGLANDIN REDUCTASE"/>
    <property type="match status" value="1"/>
</dbReference>
<dbReference type="PANTHER" id="PTHR43205:SF7">
    <property type="entry name" value="PROSTAGLANDIN REDUCTASE 1"/>
    <property type="match status" value="1"/>
</dbReference>
<dbReference type="InParanoid" id="A0A2R5G0X0"/>
<evidence type="ECO:0000256" key="1">
    <source>
        <dbReference type="ARBA" id="ARBA00023002"/>
    </source>
</evidence>
<proteinExistence type="predicted"/>
<organism evidence="3 4">
    <name type="scientific">Hondaea fermentalgiana</name>
    <dbReference type="NCBI Taxonomy" id="2315210"/>
    <lineage>
        <taxon>Eukaryota</taxon>
        <taxon>Sar</taxon>
        <taxon>Stramenopiles</taxon>
        <taxon>Bigyra</taxon>
        <taxon>Labyrinthulomycetes</taxon>
        <taxon>Thraustochytrida</taxon>
        <taxon>Thraustochytriidae</taxon>
        <taxon>Hondaea</taxon>
    </lineage>
</organism>
<name>A0A2R5G0X0_9STRA</name>
<accession>A0A2R5G0X0</accession>
<dbReference type="InterPro" id="IPR011032">
    <property type="entry name" value="GroES-like_sf"/>
</dbReference>
<dbReference type="SMART" id="SM00829">
    <property type="entry name" value="PKS_ER"/>
    <property type="match status" value="1"/>
</dbReference>
<keyword evidence="1" id="KW-0560">Oxidoreductase</keyword>
<dbReference type="Proteomes" id="UP000241890">
    <property type="component" value="Unassembled WGS sequence"/>
</dbReference>
<dbReference type="OrthoDB" id="9992527at2759"/>
<dbReference type="GO" id="GO:0016628">
    <property type="term" value="F:oxidoreductase activity, acting on the CH-CH group of donors, NAD or NADP as acceptor"/>
    <property type="evidence" value="ECO:0007669"/>
    <property type="project" value="InterPro"/>
</dbReference>
<dbReference type="SUPFAM" id="SSF51735">
    <property type="entry name" value="NAD(P)-binding Rossmann-fold domains"/>
    <property type="match status" value="1"/>
</dbReference>
<sequence length="357" mass="38823">MAPQKQHVVRLEKRPAAKPIPGEDLVYQTAPMPTEEDLADGEVLVKNVYLTLDPAMRGWMRDQKSYVPPVKLGAVMRGSSVGQVLASRAKGLAKGDWVNCNIELGWCEYGIAKGSKLEKLENTEGVPPSVHLGALGGTGLTAYFGLIEVGQPKKGDTVVVSAAGGATGSMVCQIAKHIFGCRVVGIAGGAEKCQWLKDELGVDEAIDYKFEEGRQFKRDLRKACPKGVDVFFDNVGDWILNEVLKQINFKARVVLCGAIAGYNDTTLRPGPSAYLNLVSTSSRMEGFIVLNYADRFKEAKREIGQWLAEGKIKYQEEVIPGLSEAPRALLKLFGEYGGNRGRLIIDIHAGAQQTSKL</sequence>
<dbReference type="Pfam" id="PF16884">
    <property type="entry name" value="ADH_N_2"/>
    <property type="match status" value="1"/>
</dbReference>
<protein>
    <submittedName>
        <fullName evidence="3">Prostaglandin reductase 1</fullName>
    </submittedName>
</protein>
<gene>
    <name evidence="3" type="ORF">FCC1311_008692</name>
</gene>